<dbReference type="EMBL" id="JAVDUP010000003">
    <property type="protein sequence ID" value="MDR6901469.1"/>
    <property type="molecule type" value="Genomic_DNA"/>
</dbReference>
<gene>
    <name evidence="1" type="ORF">J2W52_003093</name>
</gene>
<name>A0ABU1SRC4_9HYPH</name>
<organism evidence="1 2">
    <name type="scientific">Rhizobium miluonense</name>
    <dbReference type="NCBI Taxonomy" id="411945"/>
    <lineage>
        <taxon>Bacteria</taxon>
        <taxon>Pseudomonadati</taxon>
        <taxon>Pseudomonadota</taxon>
        <taxon>Alphaproteobacteria</taxon>
        <taxon>Hyphomicrobiales</taxon>
        <taxon>Rhizobiaceae</taxon>
        <taxon>Rhizobium/Agrobacterium group</taxon>
        <taxon>Rhizobium</taxon>
    </lineage>
</organism>
<evidence type="ECO:0000313" key="1">
    <source>
        <dbReference type="EMBL" id="MDR6901469.1"/>
    </source>
</evidence>
<keyword evidence="2" id="KW-1185">Reference proteome</keyword>
<proteinExistence type="predicted"/>
<protein>
    <submittedName>
        <fullName evidence="1">Uncharacterized protein</fullName>
    </submittedName>
</protein>
<reference evidence="1 2" key="1">
    <citation type="submission" date="2023-07" db="EMBL/GenBank/DDBJ databases">
        <title>Sorghum-associated microbial communities from plants grown in Nebraska, USA.</title>
        <authorList>
            <person name="Schachtman D."/>
        </authorList>
    </citation>
    <scope>NUCLEOTIDE SEQUENCE [LARGE SCALE GENOMIC DNA]</scope>
    <source>
        <strain evidence="1 2">3199</strain>
    </source>
</reference>
<dbReference type="RefSeq" id="WP_310231674.1">
    <property type="nucleotide sequence ID" value="NZ_JAVDUP010000003.1"/>
</dbReference>
<accession>A0ABU1SRC4</accession>
<comment type="caution">
    <text evidence="1">The sequence shown here is derived from an EMBL/GenBank/DDBJ whole genome shotgun (WGS) entry which is preliminary data.</text>
</comment>
<sequence length="135" mass="15384">MFAEFDKILRNSAPDVNWSEVGIFSAAQVLEQFDASDWDKLRSYAPLAERKWRALCIEALSAFGIAPALDFLFYILYRNNGDTIEECLEAIRVTVEFSELDREKKKRVISFASAVSRNPSEYTESDLTMSVVLSK</sequence>
<dbReference type="Proteomes" id="UP001250791">
    <property type="component" value="Unassembled WGS sequence"/>
</dbReference>
<evidence type="ECO:0000313" key="2">
    <source>
        <dbReference type="Proteomes" id="UP001250791"/>
    </source>
</evidence>